<evidence type="ECO:0000313" key="2">
    <source>
        <dbReference type="EMBL" id="CAI3987814.1"/>
    </source>
</evidence>
<sequence>MTIYHKDGHEEEVALELEGNGMSRKNSILVDMLSPDGPTIESHDGGREIEPANDDDVPPNSVFSHASPVTSNYLASAPPTPPSLTLPQPPRFDTALPDVRSTPALERQGPDHEILVAISVNGHPEN</sequence>
<feature type="compositionally biased region" description="Pro residues" evidence="1">
    <location>
        <begin position="78"/>
        <end position="90"/>
    </location>
</feature>
<proteinExistence type="predicted"/>
<accession>A0A9P1FSD9</accession>
<gene>
    <name evidence="2" type="ORF">C1SCF055_LOCUS15059</name>
</gene>
<protein>
    <submittedName>
        <fullName evidence="2">Uncharacterized protein</fullName>
    </submittedName>
</protein>
<dbReference type="AlphaFoldDB" id="A0A9P1FSD9"/>
<evidence type="ECO:0000256" key="1">
    <source>
        <dbReference type="SAM" id="MobiDB-lite"/>
    </source>
</evidence>
<reference evidence="3" key="2">
    <citation type="submission" date="2024-04" db="EMBL/GenBank/DDBJ databases">
        <authorList>
            <person name="Chen Y."/>
            <person name="Shah S."/>
            <person name="Dougan E. K."/>
            <person name="Thang M."/>
            <person name="Chan C."/>
        </authorList>
    </citation>
    <scope>NUCLEOTIDE SEQUENCE [LARGE SCALE GENOMIC DNA]</scope>
</reference>
<reference evidence="2" key="1">
    <citation type="submission" date="2022-10" db="EMBL/GenBank/DDBJ databases">
        <authorList>
            <person name="Chen Y."/>
            <person name="Dougan E. K."/>
            <person name="Chan C."/>
            <person name="Rhodes N."/>
            <person name="Thang M."/>
        </authorList>
    </citation>
    <scope>NUCLEOTIDE SEQUENCE</scope>
</reference>
<name>A0A9P1FSD9_9DINO</name>
<feature type="compositionally biased region" description="Polar residues" evidence="1">
    <location>
        <begin position="61"/>
        <end position="74"/>
    </location>
</feature>
<feature type="region of interest" description="Disordered" evidence="1">
    <location>
        <begin position="31"/>
        <end position="97"/>
    </location>
</feature>
<dbReference type="EMBL" id="CAMXCT020001205">
    <property type="protein sequence ID" value="CAL1141189.1"/>
    <property type="molecule type" value="Genomic_DNA"/>
</dbReference>
<dbReference type="EMBL" id="CAMXCT030001205">
    <property type="protein sequence ID" value="CAL4775126.1"/>
    <property type="molecule type" value="Genomic_DNA"/>
</dbReference>
<dbReference type="EMBL" id="CAMXCT010001205">
    <property type="protein sequence ID" value="CAI3987814.1"/>
    <property type="molecule type" value="Genomic_DNA"/>
</dbReference>
<feature type="compositionally biased region" description="Basic and acidic residues" evidence="1">
    <location>
        <begin position="41"/>
        <end position="50"/>
    </location>
</feature>
<evidence type="ECO:0000313" key="4">
    <source>
        <dbReference type="Proteomes" id="UP001152797"/>
    </source>
</evidence>
<comment type="caution">
    <text evidence="2">The sequence shown here is derived from an EMBL/GenBank/DDBJ whole genome shotgun (WGS) entry which is preliminary data.</text>
</comment>
<evidence type="ECO:0000313" key="3">
    <source>
        <dbReference type="EMBL" id="CAL1141189.1"/>
    </source>
</evidence>
<organism evidence="2">
    <name type="scientific">Cladocopium goreaui</name>
    <dbReference type="NCBI Taxonomy" id="2562237"/>
    <lineage>
        <taxon>Eukaryota</taxon>
        <taxon>Sar</taxon>
        <taxon>Alveolata</taxon>
        <taxon>Dinophyceae</taxon>
        <taxon>Suessiales</taxon>
        <taxon>Symbiodiniaceae</taxon>
        <taxon>Cladocopium</taxon>
    </lineage>
</organism>
<dbReference type="Proteomes" id="UP001152797">
    <property type="component" value="Unassembled WGS sequence"/>
</dbReference>
<keyword evidence="4" id="KW-1185">Reference proteome</keyword>